<dbReference type="RefSeq" id="WP_091441598.1">
    <property type="nucleotide sequence ID" value="NZ_BMMJ01000002.1"/>
</dbReference>
<organism evidence="3 4">
    <name type="scientific">Micromonospora yangpuensis</name>
    <dbReference type="NCBI Taxonomy" id="683228"/>
    <lineage>
        <taxon>Bacteria</taxon>
        <taxon>Bacillati</taxon>
        <taxon>Actinomycetota</taxon>
        <taxon>Actinomycetes</taxon>
        <taxon>Micromonosporales</taxon>
        <taxon>Micromonosporaceae</taxon>
        <taxon>Micromonospora</taxon>
    </lineage>
</organism>
<name>A0A1C6V247_9ACTN</name>
<dbReference type="OrthoDB" id="123261at2"/>
<feature type="transmembrane region" description="Helical" evidence="2">
    <location>
        <begin position="25"/>
        <end position="44"/>
    </location>
</feature>
<dbReference type="Proteomes" id="UP000198937">
    <property type="component" value="Unassembled WGS sequence"/>
</dbReference>
<keyword evidence="2" id="KW-0812">Transmembrane</keyword>
<dbReference type="EMBL" id="FMIA01000002">
    <property type="protein sequence ID" value="SCL60217.1"/>
    <property type="molecule type" value="Genomic_DNA"/>
</dbReference>
<feature type="compositionally biased region" description="Basic residues" evidence="1">
    <location>
        <begin position="12"/>
        <end position="21"/>
    </location>
</feature>
<feature type="transmembrane region" description="Helical" evidence="2">
    <location>
        <begin position="56"/>
        <end position="74"/>
    </location>
</feature>
<evidence type="ECO:0000313" key="4">
    <source>
        <dbReference type="Proteomes" id="UP000198937"/>
    </source>
</evidence>
<evidence type="ECO:0000256" key="1">
    <source>
        <dbReference type="SAM" id="MobiDB-lite"/>
    </source>
</evidence>
<sequence>MSEAPEPEPRTRSARRSRARDHSRWNWLLFVPILVPLLPVLFNADQPRLFGFPRFYWLQLAFILLGVGTTSLVYRMTRKPGDN</sequence>
<dbReference type="STRING" id="683228.GA0070617_4317"/>
<protein>
    <submittedName>
        <fullName evidence="3">Uncharacterized protein</fullName>
    </submittedName>
</protein>
<evidence type="ECO:0000256" key="2">
    <source>
        <dbReference type="SAM" id="Phobius"/>
    </source>
</evidence>
<reference evidence="3 4" key="1">
    <citation type="submission" date="2016-06" db="EMBL/GenBank/DDBJ databases">
        <authorList>
            <person name="Kjaerup R.B."/>
            <person name="Dalgaard T.S."/>
            <person name="Juul-Madsen H.R."/>
        </authorList>
    </citation>
    <scope>NUCLEOTIDE SEQUENCE [LARGE SCALE GENOMIC DNA]</scope>
    <source>
        <strain evidence="3 4">DSM 45577</strain>
    </source>
</reference>
<keyword evidence="2" id="KW-0472">Membrane</keyword>
<gene>
    <name evidence="3" type="ORF">GA0070617_4317</name>
</gene>
<dbReference type="InterPro" id="IPR021741">
    <property type="entry name" value="DUF3311"/>
</dbReference>
<proteinExistence type="predicted"/>
<accession>A0A1C6V247</accession>
<keyword evidence="2" id="KW-1133">Transmembrane helix</keyword>
<feature type="region of interest" description="Disordered" evidence="1">
    <location>
        <begin position="1"/>
        <end position="21"/>
    </location>
</feature>
<keyword evidence="4" id="KW-1185">Reference proteome</keyword>
<dbReference type="Pfam" id="PF11755">
    <property type="entry name" value="DUF3311"/>
    <property type="match status" value="1"/>
</dbReference>
<dbReference type="AlphaFoldDB" id="A0A1C6V247"/>
<evidence type="ECO:0000313" key="3">
    <source>
        <dbReference type="EMBL" id="SCL60217.1"/>
    </source>
</evidence>